<gene>
    <name evidence="4" type="ORF">CGZ93_12895</name>
</gene>
<evidence type="ECO:0000259" key="3">
    <source>
        <dbReference type="SMART" id="SM00903"/>
    </source>
</evidence>
<dbReference type="OrthoDB" id="9792858at2"/>
<name>A0A255GWI7_9ACTN</name>
<reference evidence="4 5" key="1">
    <citation type="submission" date="2017-07" db="EMBL/GenBank/DDBJ databases">
        <title>Draft whole genome sequences of clinical Proprionibacteriaceae strains.</title>
        <authorList>
            <person name="Bernier A.-M."/>
            <person name="Bernard K."/>
            <person name="Domingo M.-C."/>
        </authorList>
    </citation>
    <scope>NUCLEOTIDE SEQUENCE [LARGE SCALE GENOMIC DNA]</scope>
    <source>
        <strain evidence="4 5">NML 130396</strain>
    </source>
</reference>
<evidence type="ECO:0000313" key="4">
    <source>
        <dbReference type="EMBL" id="OYO19276.1"/>
    </source>
</evidence>
<dbReference type="InterPro" id="IPR012349">
    <property type="entry name" value="Split_barrel_FMN-bd"/>
</dbReference>
<dbReference type="InterPro" id="IPR002563">
    <property type="entry name" value="Flavin_Rdtase-like_dom"/>
</dbReference>
<keyword evidence="5" id="KW-1185">Reference proteome</keyword>
<dbReference type="EMBL" id="NMVQ01000034">
    <property type="protein sequence ID" value="OYO19276.1"/>
    <property type="molecule type" value="Genomic_DNA"/>
</dbReference>
<dbReference type="Gene3D" id="2.30.110.10">
    <property type="entry name" value="Electron Transport, Fmn-binding Protein, Chain A"/>
    <property type="match status" value="1"/>
</dbReference>
<dbReference type="AlphaFoldDB" id="A0A255GWI7"/>
<dbReference type="PANTHER" id="PTHR30466">
    <property type="entry name" value="FLAVIN REDUCTASE"/>
    <property type="match status" value="1"/>
</dbReference>
<dbReference type="PANTHER" id="PTHR30466:SF11">
    <property type="entry name" value="FLAVIN-DEPENDENT MONOOXYGENASE, REDUCTASE SUBUNIT HSAB"/>
    <property type="match status" value="1"/>
</dbReference>
<dbReference type="InterPro" id="IPR029016">
    <property type="entry name" value="GAF-like_dom_sf"/>
</dbReference>
<sequence length="397" mass="43287">MTETTSALDQAMLRDVLGHYPTGVVLVTGVAPDGELLAMIVGTFTSVSLDPPLVAFLPQRSSRTFSRLQECESLCINVLAGDQEDACRSIVSRRENKFVGLDWFPSPSGDPVLAGSVAWMDVRLESTIDAGDHWIAMCRVLDMAVHNPVAPLIFFQRGYGSFVIPSLVARMDDGIISAVQSAAVAREDLQHLANHIGCEVSLLTAVNRDELAAVASAVGPGVRTGEGLGERVPMVPPIGDTYMCHASAEDQAYWLAKATGASEEQQQTFVDRMEFCRREGYLVSYLPPGDREQAYAGMHHAAHLYASGRLTPQQEREVRARIHSSQVDYSPRELQDDQRYDIGSVVLPLGQREGSENLTLRLAQLPPKAPGHQVRGWIEHARATADRIAESLAAQSD</sequence>
<dbReference type="Proteomes" id="UP000216311">
    <property type="component" value="Unassembled WGS sequence"/>
</dbReference>
<comment type="similarity">
    <text evidence="1">Belongs to the non-flavoprotein flavin reductase family.</text>
</comment>
<accession>A0A255GWI7</accession>
<evidence type="ECO:0000256" key="2">
    <source>
        <dbReference type="ARBA" id="ARBA00023002"/>
    </source>
</evidence>
<evidence type="ECO:0000313" key="5">
    <source>
        <dbReference type="Proteomes" id="UP000216311"/>
    </source>
</evidence>
<dbReference type="InterPro" id="IPR050268">
    <property type="entry name" value="NADH-dep_flavin_reductase"/>
</dbReference>
<dbReference type="RefSeq" id="WP_094364572.1">
    <property type="nucleotide sequence ID" value="NZ_NMVQ01000034.1"/>
</dbReference>
<protein>
    <submittedName>
        <fullName evidence="4">Flavin oxidoreductase</fullName>
    </submittedName>
</protein>
<dbReference type="GO" id="GO:0042602">
    <property type="term" value="F:riboflavin reductase (NADPH) activity"/>
    <property type="evidence" value="ECO:0007669"/>
    <property type="project" value="TreeGrafter"/>
</dbReference>
<dbReference type="Gene3D" id="3.30.450.40">
    <property type="match status" value="1"/>
</dbReference>
<feature type="domain" description="Flavin reductase like" evidence="3">
    <location>
        <begin position="17"/>
        <end position="161"/>
    </location>
</feature>
<organism evidence="4 5">
    <name type="scientific">Enemella dayhoffiae</name>
    <dbReference type="NCBI Taxonomy" id="2016507"/>
    <lineage>
        <taxon>Bacteria</taxon>
        <taxon>Bacillati</taxon>
        <taxon>Actinomycetota</taxon>
        <taxon>Actinomycetes</taxon>
        <taxon>Propionibacteriales</taxon>
        <taxon>Propionibacteriaceae</taxon>
        <taxon>Enemella</taxon>
    </lineage>
</organism>
<proteinExistence type="inferred from homology"/>
<comment type="caution">
    <text evidence="4">The sequence shown here is derived from an EMBL/GenBank/DDBJ whole genome shotgun (WGS) entry which is preliminary data.</text>
</comment>
<dbReference type="GO" id="GO:0010181">
    <property type="term" value="F:FMN binding"/>
    <property type="evidence" value="ECO:0007669"/>
    <property type="project" value="InterPro"/>
</dbReference>
<dbReference type="SUPFAM" id="SSF50475">
    <property type="entry name" value="FMN-binding split barrel"/>
    <property type="match status" value="1"/>
</dbReference>
<dbReference type="SMART" id="SM00903">
    <property type="entry name" value="Flavin_Reduct"/>
    <property type="match status" value="1"/>
</dbReference>
<keyword evidence="2" id="KW-0560">Oxidoreductase</keyword>
<evidence type="ECO:0000256" key="1">
    <source>
        <dbReference type="ARBA" id="ARBA00008898"/>
    </source>
</evidence>
<dbReference type="Pfam" id="PF01613">
    <property type="entry name" value="Flavin_Reduct"/>
    <property type="match status" value="1"/>
</dbReference>